<dbReference type="GO" id="GO:0003676">
    <property type="term" value="F:nucleic acid binding"/>
    <property type="evidence" value="ECO:0007669"/>
    <property type="project" value="InterPro"/>
</dbReference>
<dbReference type="EMBL" id="VUJU01004532">
    <property type="protein sequence ID" value="KAF0754064.1"/>
    <property type="molecule type" value="Genomic_DNA"/>
</dbReference>
<dbReference type="OrthoDB" id="6628576at2759"/>
<organism evidence="2 3">
    <name type="scientific">Aphis craccivora</name>
    <name type="common">Cowpea aphid</name>
    <dbReference type="NCBI Taxonomy" id="307492"/>
    <lineage>
        <taxon>Eukaryota</taxon>
        <taxon>Metazoa</taxon>
        <taxon>Ecdysozoa</taxon>
        <taxon>Arthropoda</taxon>
        <taxon>Hexapoda</taxon>
        <taxon>Insecta</taxon>
        <taxon>Pterygota</taxon>
        <taxon>Neoptera</taxon>
        <taxon>Paraneoptera</taxon>
        <taxon>Hemiptera</taxon>
        <taxon>Sternorrhyncha</taxon>
        <taxon>Aphidomorpha</taxon>
        <taxon>Aphidoidea</taxon>
        <taxon>Aphididae</taxon>
        <taxon>Aphidini</taxon>
        <taxon>Aphis</taxon>
        <taxon>Aphis</taxon>
    </lineage>
</organism>
<gene>
    <name evidence="2" type="ORF">FWK35_00021868</name>
</gene>
<dbReference type="Proteomes" id="UP000478052">
    <property type="component" value="Unassembled WGS sequence"/>
</dbReference>
<protein>
    <submittedName>
        <fullName evidence="2">Pro-Pol polyprotein</fullName>
    </submittedName>
</protein>
<evidence type="ECO:0000313" key="3">
    <source>
        <dbReference type="Proteomes" id="UP000478052"/>
    </source>
</evidence>
<dbReference type="Gene3D" id="3.30.420.10">
    <property type="entry name" value="Ribonuclease H-like superfamily/Ribonuclease H"/>
    <property type="match status" value="1"/>
</dbReference>
<dbReference type="InterPro" id="IPR041588">
    <property type="entry name" value="Integrase_H2C2"/>
</dbReference>
<evidence type="ECO:0000313" key="2">
    <source>
        <dbReference type="EMBL" id="KAF0754064.1"/>
    </source>
</evidence>
<sequence length="240" mass="27195">MKLQKKKIDLVATVAIDEISIIEKYSSLSKLLRVVAYVMRWKSRVVNKIQFTTRTITLDEVGGRLNKAESICKDTLNPIILPEKSTVTKLIFEFEHRRLLHAGPQALLARIREKYWPMNGRNIARKTLRKCVQCFRTKPMIYQPICGDLPKDRIEQGRPFEVCGVDYAGSILVKSSLRRNAQPTKGYICVFVCFVTKAALLELVGDLSTNAFLFFSGTKKILVATCGRSRLSALGVIDKR</sequence>
<keyword evidence="3" id="KW-1185">Reference proteome</keyword>
<accession>A0A6G0YEC9</accession>
<dbReference type="PANTHER" id="PTHR47331:SF5">
    <property type="entry name" value="RIBONUCLEASE H"/>
    <property type="match status" value="1"/>
</dbReference>
<evidence type="ECO:0000259" key="1">
    <source>
        <dbReference type="Pfam" id="PF17921"/>
    </source>
</evidence>
<proteinExistence type="predicted"/>
<reference evidence="2 3" key="1">
    <citation type="submission" date="2019-08" db="EMBL/GenBank/DDBJ databases">
        <title>Whole genome of Aphis craccivora.</title>
        <authorList>
            <person name="Voronova N.V."/>
            <person name="Shulinski R.S."/>
            <person name="Bandarenka Y.V."/>
            <person name="Zhorov D.G."/>
            <person name="Warner D."/>
        </authorList>
    </citation>
    <scope>NUCLEOTIDE SEQUENCE [LARGE SCALE GENOMIC DNA]</scope>
    <source>
        <strain evidence="2">180601</strain>
        <tissue evidence="2">Whole Body</tissue>
    </source>
</reference>
<dbReference type="AlphaFoldDB" id="A0A6G0YEC9"/>
<feature type="domain" description="Integrase zinc-binding" evidence="1">
    <location>
        <begin position="86"/>
        <end position="139"/>
    </location>
</feature>
<dbReference type="InterPro" id="IPR036397">
    <property type="entry name" value="RNaseH_sf"/>
</dbReference>
<name>A0A6G0YEC9_APHCR</name>
<comment type="caution">
    <text evidence="2">The sequence shown here is derived from an EMBL/GenBank/DDBJ whole genome shotgun (WGS) entry which is preliminary data.</text>
</comment>
<dbReference type="Pfam" id="PF17921">
    <property type="entry name" value="Integrase_H2C2"/>
    <property type="match status" value="1"/>
</dbReference>
<dbReference type="PANTHER" id="PTHR47331">
    <property type="entry name" value="PHD-TYPE DOMAIN-CONTAINING PROTEIN"/>
    <property type="match status" value="1"/>
</dbReference>